<dbReference type="Proteomes" id="UP000628984">
    <property type="component" value="Unassembled WGS sequence"/>
</dbReference>
<evidence type="ECO:0000313" key="3">
    <source>
        <dbReference type="Proteomes" id="UP000628984"/>
    </source>
</evidence>
<dbReference type="EMBL" id="BMYQ01000001">
    <property type="protein sequence ID" value="GGW21674.1"/>
    <property type="molecule type" value="Genomic_DNA"/>
</dbReference>
<keyword evidence="3" id="KW-1185">Reference proteome</keyword>
<feature type="transmembrane region" description="Helical" evidence="1">
    <location>
        <begin position="244"/>
        <end position="267"/>
    </location>
</feature>
<name>A0A918IME8_9RHOB</name>
<accession>A0A918IME8</accession>
<keyword evidence="1" id="KW-1133">Transmembrane helix</keyword>
<dbReference type="RefSeq" id="WP_189632055.1">
    <property type="nucleotide sequence ID" value="NZ_BMYQ01000001.1"/>
</dbReference>
<keyword evidence="1" id="KW-0812">Transmembrane</keyword>
<protein>
    <submittedName>
        <fullName evidence="2">Uncharacterized protein</fullName>
    </submittedName>
</protein>
<evidence type="ECO:0000256" key="1">
    <source>
        <dbReference type="SAM" id="Phobius"/>
    </source>
</evidence>
<evidence type="ECO:0000313" key="2">
    <source>
        <dbReference type="EMBL" id="GGW21674.1"/>
    </source>
</evidence>
<comment type="caution">
    <text evidence="2">The sequence shown here is derived from an EMBL/GenBank/DDBJ whole genome shotgun (WGS) entry which is preliminary data.</text>
</comment>
<proteinExistence type="predicted"/>
<feature type="transmembrane region" description="Helical" evidence="1">
    <location>
        <begin position="279"/>
        <end position="299"/>
    </location>
</feature>
<gene>
    <name evidence="2" type="ORF">GCM10011452_03290</name>
</gene>
<sequence length="300" mass="31585">MRTSTDSTIALLVYPTEPDLNFARLVREIDRHIARHCPGGHRLSWDCNDVASFDVGSHRLLLGRSDTPPGGHASCIALAAGPHPDSLALGLEGTCDEPDSRRICARLVEGVLKLCPTQTVLWQQSNAPLDATLIDDLIEALPSRSVLEDATAKVAAAAEEQAARAEREARIRAAVAAKMAEADSQRPAAQPDPASGMAADAAAAVNDRPDLPAPDLVALRRVRAALYETPDAPRPTVQARLTAHAFNCTLMAVSLPIGAALFTYSLLRGEDLKLSSRAMAVTGIAVAALKAKGMAAGLLS</sequence>
<keyword evidence="1" id="KW-0472">Membrane</keyword>
<organism evidence="2 3">
    <name type="scientific">Gemmobacter lanyuensis</name>
    <dbReference type="NCBI Taxonomy" id="1054497"/>
    <lineage>
        <taxon>Bacteria</taxon>
        <taxon>Pseudomonadati</taxon>
        <taxon>Pseudomonadota</taxon>
        <taxon>Alphaproteobacteria</taxon>
        <taxon>Rhodobacterales</taxon>
        <taxon>Paracoccaceae</taxon>
        <taxon>Gemmobacter</taxon>
    </lineage>
</organism>
<reference evidence="2" key="2">
    <citation type="submission" date="2020-09" db="EMBL/GenBank/DDBJ databases">
        <authorList>
            <person name="Sun Q."/>
            <person name="Kim S."/>
        </authorList>
    </citation>
    <scope>NUCLEOTIDE SEQUENCE</scope>
    <source>
        <strain evidence="2">KCTC 23714</strain>
    </source>
</reference>
<dbReference type="AlphaFoldDB" id="A0A918IME8"/>
<reference evidence="2" key="1">
    <citation type="journal article" date="2014" name="Int. J. Syst. Evol. Microbiol.">
        <title>Complete genome sequence of Corynebacterium casei LMG S-19264T (=DSM 44701T), isolated from a smear-ripened cheese.</title>
        <authorList>
            <consortium name="US DOE Joint Genome Institute (JGI-PGF)"/>
            <person name="Walter F."/>
            <person name="Albersmeier A."/>
            <person name="Kalinowski J."/>
            <person name="Ruckert C."/>
        </authorList>
    </citation>
    <scope>NUCLEOTIDE SEQUENCE</scope>
    <source>
        <strain evidence="2">KCTC 23714</strain>
    </source>
</reference>